<sequence length="328" mass="35723">MKRCHKPVGADSNLCLERSPGAGRLQRASPINMMSSMQKTVEGVKSMLGTAATNLLGNFQTNAELVQTVNSIIEQFVLKSLEIDCRLVPEEEIVRLEVCLKNSSQFQLTDVMCYLTVHADGTTGELDANGSPPDADLSLVPRAEGPCHKRSRTNKGGDSTCSNNNGGGVPTSVLGPSDLQMYSSWRGSVCLRWGNNVFLPKQYHVLLEVRLPSPGSGVELSKTHTHTIQVTDQCTFSHASGAMSDVKSFGGRTLLVDGPRLRQLCRVPPTEGLTPNTLVLVTHKCNELLELLVQNTTQDDFSKVLLSTRCDLSQGQEAMVAWLQEELK</sequence>
<name>A0A8J9VH62_BRALA</name>
<feature type="compositionally biased region" description="Polar residues" evidence="1">
    <location>
        <begin position="154"/>
        <end position="164"/>
    </location>
</feature>
<proteinExistence type="predicted"/>
<evidence type="ECO:0000313" key="3">
    <source>
        <dbReference type="Proteomes" id="UP000838412"/>
    </source>
</evidence>
<accession>A0A8J9VH62</accession>
<evidence type="ECO:0000256" key="1">
    <source>
        <dbReference type="SAM" id="MobiDB-lite"/>
    </source>
</evidence>
<evidence type="ECO:0000313" key="2">
    <source>
        <dbReference type="EMBL" id="CAH1239293.1"/>
    </source>
</evidence>
<dbReference type="Proteomes" id="UP000838412">
    <property type="component" value="Chromosome 11"/>
</dbReference>
<protein>
    <submittedName>
        <fullName evidence="2">Hypp5795 protein</fullName>
    </submittedName>
</protein>
<reference evidence="2" key="1">
    <citation type="submission" date="2022-01" db="EMBL/GenBank/DDBJ databases">
        <authorList>
            <person name="Braso-Vives M."/>
        </authorList>
    </citation>
    <scope>NUCLEOTIDE SEQUENCE</scope>
</reference>
<keyword evidence="3" id="KW-1185">Reference proteome</keyword>
<gene>
    <name evidence="2" type="primary">Hypp5795</name>
    <name evidence="2" type="ORF">BLAG_LOCUS3639</name>
</gene>
<feature type="region of interest" description="Disordered" evidence="1">
    <location>
        <begin position="145"/>
        <end position="169"/>
    </location>
</feature>
<dbReference type="EMBL" id="OV696696">
    <property type="protein sequence ID" value="CAH1239293.1"/>
    <property type="molecule type" value="Genomic_DNA"/>
</dbReference>
<dbReference type="AlphaFoldDB" id="A0A8J9VH62"/>
<dbReference type="OrthoDB" id="2254641at2759"/>
<organism evidence="2 3">
    <name type="scientific">Branchiostoma lanceolatum</name>
    <name type="common">Common lancelet</name>
    <name type="synonym">Amphioxus lanceolatum</name>
    <dbReference type="NCBI Taxonomy" id="7740"/>
    <lineage>
        <taxon>Eukaryota</taxon>
        <taxon>Metazoa</taxon>
        <taxon>Chordata</taxon>
        <taxon>Cephalochordata</taxon>
        <taxon>Leptocardii</taxon>
        <taxon>Amphioxiformes</taxon>
        <taxon>Branchiostomatidae</taxon>
        <taxon>Branchiostoma</taxon>
    </lineage>
</organism>